<dbReference type="PANTHER" id="PTHR32303:SF4">
    <property type="entry name" value="QUINOPROTEIN GLUCOSE DEHYDROGENASE"/>
    <property type="match status" value="1"/>
</dbReference>
<dbReference type="EMBL" id="VWXF01000004">
    <property type="protein sequence ID" value="NIF22452.1"/>
    <property type="molecule type" value="Genomic_DNA"/>
</dbReference>
<dbReference type="RefSeq" id="WP_167015116.1">
    <property type="nucleotide sequence ID" value="NZ_VWXF01000004.1"/>
</dbReference>
<proteinExistence type="inferred from homology"/>
<keyword evidence="5" id="KW-1133">Transmembrane helix</keyword>
<feature type="transmembrane region" description="Helical" evidence="5">
    <location>
        <begin position="93"/>
        <end position="116"/>
    </location>
</feature>
<accession>A0ABX0RBJ3</accession>
<feature type="transmembrane region" description="Helical" evidence="5">
    <location>
        <begin position="20"/>
        <end position="41"/>
    </location>
</feature>
<feature type="domain" description="Pyrrolo-quinoline quinone repeat" evidence="6">
    <location>
        <begin position="179"/>
        <end position="783"/>
    </location>
</feature>
<dbReference type="InterPro" id="IPR018391">
    <property type="entry name" value="PQQ_b-propeller_rpt"/>
</dbReference>
<evidence type="ECO:0000259" key="6">
    <source>
        <dbReference type="Pfam" id="PF01011"/>
    </source>
</evidence>
<evidence type="ECO:0000256" key="5">
    <source>
        <dbReference type="SAM" id="Phobius"/>
    </source>
</evidence>
<sequence length="806" mass="87574">MVSDPSGAGKSSALNTTIRVIFFILALVSGAIMAYGGVKLISLGGSWYYLLAGVAYIILAILFLRKNARAATLSTAVFVLTVIWSLYEVKALIYWDLLPRLVVPALLFLLSLLIPATQKNAAPACRRWAGLGAGGVFVALIATLIAAFFPHGEIHNAPAATSTDLNVPTEEASNADQDWRFISRSASGTRYVPLNQITPENVNQLKVAWTYHTGRRLTGPAIGVDENTPIQIGAVLYTCTPENKIAAVNADTGKAIWEFDPHARTLEHVTCRSVGYYDYDQDDSLSAEQKAAYTAAICRQRIIVTTVDARLLALDAHSGQLCENFGQNGIVNLQNGIGDTANSRRYHPSSVPVIMGHLTVFGTWIRDVTLDEPSGVLRAYDVRDGSLAWAWDVGAIEGLNHTPGQYTLSTPNVWAIPTFDKQLNQVYVATGNGPPDYWGGDRNAAKEKYGSSVIAIDASTGKTNWVYQTVHHDIWDYDLPSQPVMYPMKNEQGEVVPALIQTSKMGEIFVLDRRTGKPVSKVEERPVPTSPAGKDERLSPTQPFSVDMPTIGLEKLNEQKMWGMTTFDQLYCRILFKSALYSGIYQPNSEKTYLEYPATMGGMNWGGVTINEKTGMLFVNDIRLGMLMALKTKEQAKGQEASLNEVPQWAGTIRPQIAGPYVGVRMDNFASFLQVPCQHPPFGTMTAINLNTKQIAWQVPAGTVEDTGPLGVKTHLPIPVGMPTLGGPTATQSGLLFFAGTQDNYLRAIDQNTGKTVWKARLPQGATATPLIYRSPATGKEYVVISAGGAAHSPDVGDSLIAYALP</sequence>
<keyword evidence="5" id="KW-0812">Transmembrane</keyword>
<dbReference type="Proteomes" id="UP001515683">
    <property type="component" value="Unassembled WGS sequence"/>
</dbReference>
<feature type="transmembrane region" description="Helical" evidence="5">
    <location>
        <begin position="128"/>
        <end position="149"/>
    </location>
</feature>
<dbReference type="Gene3D" id="2.140.10.10">
    <property type="entry name" value="Quinoprotein alcohol dehydrogenase-like superfamily"/>
    <property type="match status" value="2"/>
</dbReference>
<organism evidence="7 8">
    <name type="scientific">Candidatus Pantoea multigeneris</name>
    <dbReference type="NCBI Taxonomy" id="2608357"/>
    <lineage>
        <taxon>Bacteria</taxon>
        <taxon>Pseudomonadati</taxon>
        <taxon>Pseudomonadota</taxon>
        <taxon>Gammaproteobacteria</taxon>
        <taxon>Enterobacterales</taxon>
        <taxon>Erwiniaceae</taxon>
        <taxon>Pantoea</taxon>
    </lineage>
</organism>
<dbReference type="PANTHER" id="PTHR32303">
    <property type="entry name" value="QUINOPROTEIN ALCOHOL DEHYDROGENASE (CYTOCHROME C)"/>
    <property type="match status" value="1"/>
</dbReference>
<keyword evidence="8" id="KW-1185">Reference proteome</keyword>
<dbReference type="InterPro" id="IPR002372">
    <property type="entry name" value="PQQ_rpt_dom"/>
</dbReference>
<dbReference type="EC" id="1.1.-.-" evidence="7"/>
<dbReference type="SMART" id="SM00564">
    <property type="entry name" value="PQQ"/>
    <property type="match status" value="6"/>
</dbReference>
<evidence type="ECO:0000313" key="8">
    <source>
        <dbReference type="Proteomes" id="UP001515683"/>
    </source>
</evidence>
<dbReference type="GO" id="GO:0016491">
    <property type="term" value="F:oxidoreductase activity"/>
    <property type="evidence" value="ECO:0007669"/>
    <property type="project" value="UniProtKB-KW"/>
</dbReference>
<evidence type="ECO:0000256" key="1">
    <source>
        <dbReference type="ARBA" id="ARBA00001931"/>
    </source>
</evidence>
<dbReference type="SUPFAM" id="SSF50998">
    <property type="entry name" value="Quinoprotein alcohol dehydrogenase-like"/>
    <property type="match status" value="1"/>
</dbReference>
<evidence type="ECO:0000256" key="2">
    <source>
        <dbReference type="ARBA" id="ARBA00008156"/>
    </source>
</evidence>
<keyword evidence="5" id="KW-0472">Membrane</keyword>
<gene>
    <name evidence="7" type="ORF">F3J40_12675</name>
</gene>
<comment type="caution">
    <text evidence="7">The sequence shown here is derived from an EMBL/GenBank/DDBJ whole genome shotgun (WGS) entry which is preliminary data.</text>
</comment>
<comment type="cofactor">
    <cofactor evidence="1">
        <name>pyrroloquinoline quinone</name>
        <dbReference type="ChEBI" id="CHEBI:58442"/>
    </cofactor>
</comment>
<feature type="transmembrane region" description="Helical" evidence="5">
    <location>
        <begin position="47"/>
        <end position="64"/>
    </location>
</feature>
<dbReference type="InterPro" id="IPR017511">
    <property type="entry name" value="PQQ_mDH"/>
</dbReference>
<comment type="similarity">
    <text evidence="2">Belongs to the bacterial PQQ dehydrogenase family.</text>
</comment>
<evidence type="ECO:0000256" key="4">
    <source>
        <dbReference type="SAM" id="MobiDB-lite"/>
    </source>
</evidence>
<evidence type="ECO:0000256" key="3">
    <source>
        <dbReference type="ARBA" id="ARBA00023002"/>
    </source>
</evidence>
<protein>
    <submittedName>
        <fullName evidence="7">Membrane-bound PQQ-dependent dehydrogenase, glucose/quinate/shikimate family</fullName>
        <ecNumber evidence="7">1.1.-.-</ecNumber>
    </submittedName>
</protein>
<dbReference type="Pfam" id="PF01011">
    <property type="entry name" value="PQQ"/>
    <property type="match status" value="1"/>
</dbReference>
<name>A0ABX0RBJ3_9GAMM</name>
<reference evidence="7 8" key="1">
    <citation type="journal article" date="2019" name="bioRxiv">
        <title>Bacteria contribute to plant secondary compound degradation in a generalist herbivore system.</title>
        <authorList>
            <person name="Francoeur C.B."/>
            <person name="Khadempour L."/>
            <person name="Moreira-Soto R.D."/>
            <person name="Gotting K."/>
            <person name="Book A.J."/>
            <person name="Pinto-Tomas A.A."/>
            <person name="Keefover-Ring K."/>
            <person name="Currie C.R."/>
        </authorList>
    </citation>
    <scope>NUCLEOTIDE SEQUENCE [LARGE SCALE GENOMIC DNA]</scope>
    <source>
        <strain evidence="7">Acro-835</strain>
    </source>
</reference>
<evidence type="ECO:0000313" key="7">
    <source>
        <dbReference type="EMBL" id="NIF22452.1"/>
    </source>
</evidence>
<feature type="region of interest" description="Disordered" evidence="4">
    <location>
        <begin position="519"/>
        <end position="544"/>
    </location>
</feature>
<keyword evidence="3 7" id="KW-0560">Oxidoreductase</keyword>
<dbReference type="InterPro" id="IPR011047">
    <property type="entry name" value="Quinoprotein_ADH-like_sf"/>
</dbReference>
<dbReference type="NCBIfam" id="TIGR03074">
    <property type="entry name" value="PQQ_membr_DH"/>
    <property type="match status" value="1"/>
</dbReference>
<feature type="transmembrane region" description="Helical" evidence="5">
    <location>
        <begin position="71"/>
        <end position="87"/>
    </location>
</feature>
<dbReference type="CDD" id="cd10280">
    <property type="entry name" value="PQQ_mGDH"/>
    <property type="match status" value="1"/>
</dbReference>